<dbReference type="Gene3D" id="3.20.20.140">
    <property type="entry name" value="Metal-dependent hydrolases"/>
    <property type="match status" value="1"/>
</dbReference>
<comment type="caution">
    <text evidence="2">The sequence shown here is derived from an EMBL/GenBank/DDBJ whole genome shotgun (WGS) entry which is preliminary data.</text>
</comment>
<dbReference type="GO" id="GO:0016787">
    <property type="term" value="F:hydrolase activity"/>
    <property type="evidence" value="ECO:0007669"/>
    <property type="project" value="UniProtKB-KW"/>
</dbReference>
<proteinExistence type="predicted"/>
<dbReference type="Proteomes" id="UP000588586">
    <property type="component" value="Unassembled WGS sequence"/>
</dbReference>
<name>A0A849HKS3_9MICO</name>
<dbReference type="InterPro" id="IPR006680">
    <property type="entry name" value="Amidohydro-rel"/>
</dbReference>
<dbReference type="EMBL" id="JABEPQ010000004">
    <property type="protein sequence ID" value="NNM47719.1"/>
    <property type="molecule type" value="Genomic_DNA"/>
</dbReference>
<gene>
    <name evidence="2" type="ORF">HJG52_17135</name>
</gene>
<dbReference type="AlphaFoldDB" id="A0A849HKS3"/>
<evidence type="ECO:0000259" key="1">
    <source>
        <dbReference type="Pfam" id="PF04909"/>
    </source>
</evidence>
<keyword evidence="3" id="KW-1185">Reference proteome</keyword>
<dbReference type="RefSeq" id="WP_171244827.1">
    <property type="nucleotide sequence ID" value="NZ_JABEPQ010000004.1"/>
</dbReference>
<reference evidence="2 3" key="1">
    <citation type="submission" date="2020-04" db="EMBL/GenBank/DDBJ databases">
        <title>Knoellia sp. isolate from air conditioner.</title>
        <authorList>
            <person name="Chea S."/>
            <person name="Kim D.-U."/>
        </authorList>
    </citation>
    <scope>NUCLEOTIDE SEQUENCE [LARGE SCALE GENOMIC DNA]</scope>
    <source>
        <strain evidence="2 3">DB2414S</strain>
    </source>
</reference>
<dbReference type="InterPro" id="IPR032466">
    <property type="entry name" value="Metal_Hydrolase"/>
</dbReference>
<sequence length="258" mass="28566">MPDLELFDCNSFIGQVSVPRFYPQRVTASALRSEFDRIGVAGGLVTHVAAREYSPILGNDLLRDELSDDPGLTPCLTLLPTGTGELWAAENLLDELRQRGARAVRLFPSATIHRYPLDRRVIGDLLGVLETTRVPVLVDFDLGRRDEADWRALYDLAEAFPELPLVVVRPGGRSDRGLYPFLRNYPNTHIETGGYWVHHGLERISDTFGADRLVFGSGFPYWSLSGAAYHVATAGVSPEEKQLIGSGNLRRLLEGAHV</sequence>
<accession>A0A849HKS3</accession>
<feature type="domain" description="Amidohydrolase-related" evidence="1">
    <location>
        <begin position="88"/>
        <end position="253"/>
    </location>
</feature>
<evidence type="ECO:0000313" key="2">
    <source>
        <dbReference type="EMBL" id="NNM47719.1"/>
    </source>
</evidence>
<keyword evidence="2" id="KW-0378">Hydrolase</keyword>
<dbReference type="Pfam" id="PF04909">
    <property type="entry name" value="Amidohydro_2"/>
    <property type="match status" value="1"/>
</dbReference>
<protein>
    <submittedName>
        <fullName evidence="2">Amidohydrolase family protein</fullName>
    </submittedName>
</protein>
<dbReference type="SUPFAM" id="SSF51556">
    <property type="entry name" value="Metallo-dependent hydrolases"/>
    <property type="match status" value="1"/>
</dbReference>
<organism evidence="2 3">
    <name type="scientific">Knoellia koreensis</name>
    <dbReference type="NCBI Taxonomy" id="2730921"/>
    <lineage>
        <taxon>Bacteria</taxon>
        <taxon>Bacillati</taxon>
        <taxon>Actinomycetota</taxon>
        <taxon>Actinomycetes</taxon>
        <taxon>Micrococcales</taxon>
        <taxon>Intrasporangiaceae</taxon>
        <taxon>Knoellia</taxon>
    </lineage>
</organism>
<evidence type="ECO:0000313" key="3">
    <source>
        <dbReference type="Proteomes" id="UP000588586"/>
    </source>
</evidence>